<keyword evidence="6" id="KW-0378">Hydrolase</keyword>
<proteinExistence type="inferred from homology"/>
<evidence type="ECO:0000256" key="2">
    <source>
        <dbReference type="ARBA" id="ARBA00005601"/>
    </source>
</evidence>
<comment type="catalytic activity">
    <reaction evidence="9">
        <text>ATP + H2O = ADP + phosphate + H(+)</text>
        <dbReference type="Rhea" id="RHEA:13065"/>
        <dbReference type="ChEBI" id="CHEBI:15377"/>
        <dbReference type="ChEBI" id="CHEBI:15378"/>
        <dbReference type="ChEBI" id="CHEBI:30616"/>
        <dbReference type="ChEBI" id="CHEBI:43474"/>
        <dbReference type="ChEBI" id="CHEBI:456216"/>
        <dbReference type="EC" id="3.6.4.13"/>
    </reaction>
</comment>
<dbReference type="SUPFAM" id="SSF52540">
    <property type="entry name" value="P-loop containing nucleoside triphosphate hydrolases"/>
    <property type="match status" value="1"/>
</dbReference>
<evidence type="ECO:0000256" key="3">
    <source>
        <dbReference type="ARBA" id="ARBA00012552"/>
    </source>
</evidence>
<evidence type="ECO:0000259" key="11">
    <source>
        <dbReference type="Pfam" id="PF13086"/>
    </source>
</evidence>
<evidence type="ECO:0000313" key="14">
    <source>
        <dbReference type="EMBL" id="KAJ1522520.1"/>
    </source>
</evidence>
<feature type="domain" description="DNA2/NAM7 helicase helicase" evidence="11">
    <location>
        <begin position="348"/>
        <end position="428"/>
    </location>
</feature>
<dbReference type="Gene3D" id="3.40.50.300">
    <property type="entry name" value="P-loop containing nucleotide triphosphate hydrolases"/>
    <property type="match status" value="2"/>
</dbReference>
<evidence type="ECO:0000259" key="12">
    <source>
        <dbReference type="Pfam" id="PF13087"/>
    </source>
</evidence>
<evidence type="ECO:0000256" key="4">
    <source>
        <dbReference type="ARBA" id="ARBA00022490"/>
    </source>
</evidence>
<comment type="subcellular location">
    <subcellularLocation>
        <location evidence="1">Cytoplasm</location>
    </subcellularLocation>
</comment>
<dbReference type="PANTHER" id="PTHR45418:SF1">
    <property type="entry name" value="CANCER_TESTIS ANTIGEN 55"/>
    <property type="match status" value="1"/>
</dbReference>
<sequence>MCTWLHQLLNTIFLFFDAHIKQWFLQCPELGQSLSSTNHLKRFHSLLSIAEVDGLIDICRYTKERVHFVRRGQSSEYLALEMPGLVEGRPSVIVGDSVIVSSSWQSESANLQGIVHKVTHDEVWLKFDSSFHNSYNSEDYDVFFQLARSCFRRCHFALDRCHANQANLWLFPKGVKTKPPQIALPQKSESVANGNLVHVKDVENSKEEQAKADMYGNCPKELNWINKRLNHRQKEAVRNILLGEARPLPYVIFGPPGTGKTMTLVETILQIYSLRSESRLLVATPSNSSANLIAERLLASGLLQPGDMTRLVAFHLVAEGKIPVDLVPYCATLNISSSIQDDRELVTKVGSLHCQLIMTRRIVVGTCVALGQMMSLDLPRGHFTHIVVDEAGQATEPEILIPLSFMAHESGQAILAGDPNQLGPVVQSNTASSLGLGKSLLARMLPRFPYQRDITGFPDSGGYDPRLVTRLTANYRSLPDILELPSSLFYDGDLDAMVSEEDSYEAKLLKRATESLQLPHSAVVFQGLKGSVLRGEDSPSFWNPQESMKVIVNVRQLLKAKIKCEDIGIITPYQKQASKIKRTLEMLAFSDSGDDIDIDKNVGAIKVGSVEEFQGQERMVIILSTVRSTGSQNITQIGRNTTRQLLGFVSNPERLNVAISRARALLIVCGDPEALCLDPYWRSVVRYCIEHQSYTGVGVPKHLLND</sequence>
<evidence type="ECO:0000256" key="9">
    <source>
        <dbReference type="ARBA" id="ARBA00047984"/>
    </source>
</evidence>
<reference evidence="14" key="1">
    <citation type="submission" date="2022-12" db="EMBL/GenBank/DDBJ databases">
        <title>Chromosome-level genome assembly of the bean flower thrips Megalurothrips usitatus.</title>
        <authorList>
            <person name="Ma L."/>
            <person name="Liu Q."/>
            <person name="Li H."/>
            <person name="Cai W."/>
        </authorList>
    </citation>
    <scope>NUCLEOTIDE SEQUENCE</scope>
    <source>
        <strain evidence="14">Cailab_2022a</strain>
    </source>
</reference>
<feature type="domain" description="Helicase MOV-10-like beta-barrel" evidence="13">
    <location>
        <begin position="61"/>
        <end position="144"/>
    </location>
</feature>
<accession>A0AAV7XCV5</accession>
<keyword evidence="10" id="KW-0732">Signal</keyword>
<feature type="chain" id="PRO_5043586062" description="RNA helicase" evidence="10">
    <location>
        <begin position="21"/>
        <end position="706"/>
    </location>
</feature>
<evidence type="ECO:0000313" key="15">
    <source>
        <dbReference type="Proteomes" id="UP001075354"/>
    </source>
</evidence>
<dbReference type="InterPro" id="IPR041677">
    <property type="entry name" value="DNA2/NAM7_AAA_11"/>
</dbReference>
<name>A0AAV7XCV5_9NEOP</name>
<dbReference type="InterPro" id="IPR049080">
    <property type="entry name" value="MOV-10-like_beta-barrel"/>
</dbReference>
<feature type="domain" description="DNA2/NAM7 helicase-like C-terminal" evidence="12">
    <location>
        <begin position="467"/>
        <end position="672"/>
    </location>
</feature>
<comment type="similarity">
    <text evidence="2">Belongs to the DNA2/NAM7 helicase family. SDE3 subfamily.</text>
</comment>
<evidence type="ECO:0000256" key="5">
    <source>
        <dbReference type="ARBA" id="ARBA00022741"/>
    </source>
</evidence>
<keyword evidence="4" id="KW-0963">Cytoplasm</keyword>
<dbReference type="GO" id="GO:0016787">
    <property type="term" value="F:hydrolase activity"/>
    <property type="evidence" value="ECO:0007669"/>
    <property type="project" value="UniProtKB-KW"/>
</dbReference>
<keyword evidence="7" id="KW-0347">Helicase</keyword>
<dbReference type="GO" id="GO:0005737">
    <property type="term" value="C:cytoplasm"/>
    <property type="evidence" value="ECO:0007669"/>
    <property type="project" value="UniProtKB-SubCell"/>
</dbReference>
<dbReference type="Proteomes" id="UP001075354">
    <property type="component" value="Chromosome 11"/>
</dbReference>
<dbReference type="GO" id="GO:0003724">
    <property type="term" value="F:RNA helicase activity"/>
    <property type="evidence" value="ECO:0007669"/>
    <property type="project" value="UniProtKB-EC"/>
</dbReference>
<keyword evidence="8" id="KW-0067">ATP-binding</keyword>
<dbReference type="GO" id="GO:0005524">
    <property type="term" value="F:ATP binding"/>
    <property type="evidence" value="ECO:0007669"/>
    <property type="project" value="UniProtKB-KW"/>
</dbReference>
<dbReference type="AlphaFoldDB" id="A0AAV7XCV5"/>
<dbReference type="Pfam" id="PF13086">
    <property type="entry name" value="AAA_11"/>
    <property type="match status" value="2"/>
</dbReference>
<dbReference type="CDD" id="cd18808">
    <property type="entry name" value="SF1_C_Upf1"/>
    <property type="match status" value="1"/>
</dbReference>
<feature type="domain" description="DNA2/NAM7 helicase helicase" evidence="11">
    <location>
        <begin position="229"/>
        <end position="303"/>
    </location>
</feature>
<protein>
    <recommendedName>
        <fullName evidence="3">RNA helicase</fullName>
        <ecNumber evidence="3">3.6.4.13</ecNumber>
    </recommendedName>
</protein>
<dbReference type="PANTHER" id="PTHR45418">
    <property type="entry name" value="CANCER/TESTIS ANTIGEN 55"/>
    <property type="match status" value="1"/>
</dbReference>
<gene>
    <name evidence="14" type="ORF">ONE63_001708</name>
</gene>
<organism evidence="14 15">
    <name type="scientific">Megalurothrips usitatus</name>
    <name type="common">bean blossom thrips</name>
    <dbReference type="NCBI Taxonomy" id="439358"/>
    <lineage>
        <taxon>Eukaryota</taxon>
        <taxon>Metazoa</taxon>
        <taxon>Ecdysozoa</taxon>
        <taxon>Arthropoda</taxon>
        <taxon>Hexapoda</taxon>
        <taxon>Insecta</taxon>
        <taxon>Pterygota</taxon>
        <taxon>Neoptera</taxon>
        <taxon>Paraneoptera</taxon>
        <taxon>Thysanoptera</taxon>
        <taxon>Terebrantia</taxon>
        <taxon>Thripoidea</taxon>
        <taxon>Thripidae</taxon>
        <taxon>Megalurothrips</taxon>
    </lineage>
</organism>
<dbReference type="InterPro" id="IPR047187">
    <property type="entry name" value="SF1_C_Upf1"/>
</dbReference>
<dbReference type="Pfam" id="PF13087">
    <property type="entry name" value="AAA_12"/>
    <property type="match status" value="1"/>
</dbReference>
<evidence type="ECO:0000256" key="10">
    <source>
        <dbReference type="SAM" id="SignalP"/>
    </source>
</evidence>
<dbReference type="InterPro" id="IPR027417">
    <property type="entry name" value="P-loop_NTPase"/>
</dbReference>
<evidence type="ECO:0000259" key="13">
    <source>
        <dbReference type="Pfam" id="PF21634"/>
    </source>
</evidence>
<evidence type="ECO:0000256" key="1">
    <source>
        <dbReference type="ARBA" id="ARBA00004496"/>
    </source>
</evidence>
<keyword evidence="15" id="KW-1185">Reference proteome</keyword>
<feature type="signal peptide" evidence="10">
    <location>
        <begin position="1"/>
        <end position="20"/>
    </location>
</feature>
<dbReference type="EC" id="3.6.4.13" evidence="3"/>
<evidence type="ECO:0000256" key="6">
    <source>
        <dbReference type="ARBA" id="ARBA00022801"/>
    </source>
</evidence>
<dbReference type="EMBL" id="JAPTSV010000011">
    <property type="protein sequence ID" value="KAJ1522520.1"/>
    <property type="molecule type" value="Genomic_DNA"/>
</dbReference>
<evidence type="ECO:0000256" key="7">
    <source>
        <dbReference type="ARBA" id="ARBA00022806"/>
    </source>
</evidence>
<dbReference type="Pfam" id="PF21634">
    <property type="entry name" value="MOV-10_beta-barrel"/>
    <property type="match status" value="1"/>
</dbReference>
<evidence type="ECO:0000256" key="8">
    <source>
        <dbReference type="ARBA" id="ARBA00022840"/>
    </source>
</evidence>
<keyword evidence="5" id="KW-0547">Nucleotide-binding</keyword>
<dbReference type="InterPro" id="IPR041679">
    <property type="entry name" value="DNA2/NAM7-like_C"/>
</dbReference>
<comment type="caution">
    <text evidence="14">The sequence shown here is derived from an EMBL/GenBank/DDBJ whole genome shotgun (WGS) entry which is preliminary data.</text>
</comment>